<dbReference type="InterPro" id="IPR006311">
    <property type="entry name" value="TAT_signal"/>
</dbReference>
<organism evidence="2 3">
    <name type="scientific">Actinoallomurus iriomotensis</name>
    <dbReference type="NCBI Taxonomy" id="478107"/>
    <lineage>
        <taxon>Bacteria</taxon>
        <taxon>Bacillati</taxon>
        <taxon>Actinomycetota</taxon>
        <taxon>Actinomycetes</taxon>
        <taxon>Streptosporangiales</taxon>
        <taxon>Thermomonosporaceae</taxon>
        <taxon>Actinoallomurus</taxon>
    </lineage>
</organism>
<comment type="caution">
    <text evidence="2">The sequence shown here is derived from an EMBL/GenBank/DDBJ whole genome shotgun (WGS) entry which is preliminary data.</text>
</comment>
<reference evidence="2" key="1">
    <citation type="submission" date="2023-03" db="EMBL/GenBank/DDBJ databases">
        <title>Actinoallomurus iriomotensis NBRC 103681.</title>
        <authorList>
            <person name="Ichikawa N."/>
            <person name="Sato H."/>
            <person name="Tonouchi N."/>
        </authorList>
    </citation>
    <scope>NUCLEOTIDE SEQUENCE</scope>
    <source>
        <strain evidence="2">NBRC 103681</strain>
    </source>
</reference>
<feature type="signal peptide" evidence="1">
    <location>
        <begin position="1"/>
        <end position="37"/>
    </location>
</feature>
<gene>
    <name evidence="2" type="ORF">Airi01_064270</name>
</gene>
<dbReference type="Proteomes" id="UP001165135">
    <property type="component" value="Unassembled WGS sequence"/>
</dbReference>
<evidence type="ECO:0000256" key="1">
    <source>
        <dbReference type="SAM" id="SignalP"/>
    </source>
</evidence>
<evidence type="ECO:0008006" key="4">
    <source>
        <dbReference type="Google" id="ProtNLM"/>
    </source>
</evidence>
<protein>
    <recommendedName>
        <fullName evidence="4">Secreted protein</fullName>
    </recommendedName>
</protein>
<feature type="chain" id="PRO_5040735918" description="Secreted protein" evidence="1">
    <location>
        <begin position="38"/>
        <end position="192"/>
    </location>
</feature>
<dbReference type="EMBL" id="BSTJ01000008">
    <property type="protein sequence ID" value="GLY78160.1"/>
    <property type="molecule type" value="Genomic_DNA"/>
</dbReference>
<name>A0A9W6RQL9_9ACTN</name>
<dbReference type="RefSeq" id="WP_285628713.1">
    <property type="nucleotide sequence ID" value="NZ_BSTJ01000008.1"/>
</dbReference>
<sequence length="192" mass="19560">MPKFLTRRPLLPATIAGIAVAAPVASLLVFGSGSAPAAVAETARYSPIGTTANGVTGPATAKFTAGPYSGPSTAVVLTPTSVSTDSDSQWAYLSLPWDNTSVSSVQVCYSITTTVVGRTYISGTRISDMTTPDAALVRLDDGTDRTAVGPTCYTVPAAFTPTGSMSLELKVVFGSTSDRILLGMTALSGQSA</sequence>
<evidence type="ECO:0000313" key="3">
    <source>
        <dbReference type="Proteomes" id="UP001165135"/>
    </source>
</evidence>
<dbReference type="PROSITE" id="PS51318">
    <property type="entry name" value="TAT"/>
    <property type="match status" value="1"/>
</dbReference>
<keyword evidence="1" id="KW-0732">Signal</keyword>
<proteinExistence type="predicted"/>
<accession>A0A9W6RQL9</accession>
<dbReference type="AlphaFoldDB" id="A0A9W6RQL9"/>
<evidence type="ECO:0000313" key="2">
    <source>
        <dbReference type="EMBL" id="GLY78160.1"/>
    </source>
</evidence>